<name>A0A9W8CKF3_9FUNG</name>
<evidence type="ECO:0000256" key="7">
    <source>
        <dbReference type="ARBA" id="ARBA00047943"/>
    </source>
</evidence>
<dbReference type="InterPro" id="IPR026669">
    <property type="entry name" value="Arsenite_MeTrfase-like"/>
</dbReference>
<evidence type="ECO:0000259" key="9">
    <source>
        <dbReference type="Pfam" id="PF13847"/>
    </source>
</evidence>
<dbReference type="PANTHER" id="PTHR43675:SF8">
    <property type="entry name" value="ARSENITE METHYLTRANSFERASE"/>
    <property type="match status" value="1"/>
</dbReference>
<comment type="catalytic activity">
    <reaction evidence="6">
        <text>arsenic triglutathione + [thioredoxin]-dithiol + S-adenosyl-L-methionine + 2 H2O = methylarsonous acid + [thioredoxin]-disulfide + 3 glutathione + S-adenosyl-L-homocysteine + H(+)</text>
        <dbReference type="Rhea" id="RHEA:69460"/>
        <dbReference type="Rhea" id="RHEA-COMP:10698"/>
        <dbReference type="Rhea" id="RHEA-COMP:10700"/>
        <dbReference type="ChEBI" id="CHEBI:15377"/>
        <dbReference type="ChEBI" id="CHEBI:15378"/>
        <dbReference type="ChEBI" id="CHEBI:17826"/>
        <dbReference type="ChEBI" id="CHEBI:29950"/>
        <dbReference type="ChEBI" id="CHEBI:50058"/>
        <dbReference type="ChEBI" id="CHEBI:57856"/>
        <dbReference type="ChEBI" id="CHEBI:57925"/>
        <dbReference type="ChEBI" id="CHEBI:59789"/>
        <dbReference type="ChEBI" id="CHEBI:183640"/>
        <dbReference type="EC" id="2.1.1.137"/>
    </reaction>
</comment>
<gene>
    <name evidence="10" type="ORF">LPJ64_003046</name>
</gene>
<comment type="catalytic activity">
    <reaction evidence="7">
        <text>arsenic triglutathione + 2 [thioredoxin]-dithiol + 2 S-adenosyl-L-methionine + H2O = dimethylarsinous acid + 2 [thioredoxin]-disulfide + 3 glutathione + 2 S-adenosyl-L-homocysteine + 2 H(+)</text>
        <dbReference type="Rhea" id="RHEA:69464"/>
        <dbReference type="Rhea" id="RHEA-COMP:10698"/>
        <dbReference type="Rhea" id="RHEA-COMP:10700"/>
        <dbReference type="ChEBI" id="CHEBI:15377"/>
        <dbReference type="ChEBI" id="CHEBI:15378"/>
        <dbReference type="ChEBI" id="CHEBI:23808"/>
        <dbReference type="ChEBI" id="CHEBI:29950"/>
        <dbReference type="ChEBI" id="CHEBI:50058"/>
        <dbReference type="ChEBI" id="CHEBI:57856"/>
        <dbReference type="ChEBI" id="CHEBI:57925"/>
        <dbReference type="ChEBI" id="CHEBI:59789"/>
        <dbReference type="ChEBI" id="CHEBI:183640"/>
        <dbReference type="EC" id="2.1.1.137"/>
    </reaction>
</comment>
<keyword evidence="11" id="KW-1185">Reference proteome</keyword>
<dbReference type="EC" id="2.1.1.137" evidence="4"/>
<comment type="catalytic activity">
    <reaction evidence="8">
        <text>arsenic triglutathione + 3 [thioredoxin]-dithiol + 3 S-adenosyl-L-methionine = trimethylarsine + 3 [thioredoxin]-disulfide + 3 glutathione + 3 S-adenosyl-L-homocysteine + 3 H(+)</text>
        <dbReference type="Rhea" id="RHEA:69432"/>
        <dbReference type="Rhea" id="RHEA-COMP:10698"/>
        <dbReference type="Rhea" id="RHEA-COMP:10700"/>
        <dbReference type="ChEBI" id="CHEBI:15378"/>
        <dbReference type="ChEBI" id="CHEBI:27130"/>
        <dbReference type="ChEBI" id="CHEBI:29950"/>
        <dbReference type="ChEBI" id="CHEBI:50058"/>
        <dbReference type="ChEBI" id="CHEBI:57856"/>
        <dbReference type="ChEBI" id="CHEBI:57925"/>
        <dbReference type="ChEBI" id="CHEBI:59789"/>
        <dbReference type="ChEBI" id="CHEBI:183640"/>
        <dbReference type="EC" id="2.1.1.137"/>
    </reaction>
</comment>
<evidence type="ECO:0000256" key="1">
    <source>
        <dbReference type="ARBA" id="ARBA00022679"/>
    </source>
</evidence>
<dbReference type="AlphaFoldDB" id="A0A9W8CKF3"/>
<evidence type="ECO:0000256" key="6">
    <source>
        <dbReference type="ARBA" id="ARBA00047941"/>
    </source>
</evidence>
<protein>
    <recommendedName>
        <fullName evidence="5">Arsenite methyltransferase</fullName>
        <ecNumber evidence="4">2.1.1.137</ecNumber>
    </recommendedName>
</protein>
<evidence type="ECO:0000256" key="3">
    <source>
        <dbReference type="ARBA" id="ARBA00034487"/>
    </source>
</evidence>
<dbReference type="InterPro" id="IPR029063">
    <property type="entry name" value="SAM-dependent_MTases_sf"/>
</dbReference>
<evidence type="ECO:0000313" key="11">
    <source>
        <dbReference type="Proteomes" id="UP001145021"/>
    </source>
</evidence>
<dbReference type="GO" id="GO:0030791">
    <property type="term" value="F:arsenite methyltransferase activity"/>
    <property type="evidence" value="ECO:0007669"/>
    <property type="project" value="UniProtKB-EC"/>
</dbReference>
<feature type="domain" description="Methyltransferase" evidence="9">
    <location>
        <begin position="72"/>
        <end position="197"/>
    </location>
</feature>
<dbReference type="EMBL" id="JANBOH010000110">
    <property type="protein sequence ID" value="KAJ1645343.1"/>
    <property type="molecule type" value="Genomic_DNA"/>
</dbReference>
<evidence type="ECO:0000256" key="8">
    <source>
        <dbReference type="ARBA" id="ARBA00048428"/>
    </source>
</evidence>
<keyword evidence="1" id="KW-0808">Transferase</keyword>
<dbReference type="Gene3D" id="3.40.50.150">
    <property type="entry name" value="Vaccinia Virus protein VP39"/>
    <property type="match status" value="1"/>
</dbReference>
<comment type="similarity">
    <text evidence="3">Belongs to the methyltransferase superfamily. Arsenite methyltransferase family.</text>
</comment>
<dbReference type="PANTHER" id="PTHR43675">
    <property type="entry name" value="ARSENITE METHYLTRANSFERASE"/>
    <property type="match status" value="1"/>
</dbReference>
<reference evidence="10" key="1">
    <citation type="submission" date="2022-07" db="EMBL/GenBank/DDBJ databases">
        <title>Phylogenomic reconstructions and comparative analyses of Kickxellomycotina fungi.</title>
        <authorList>
            <person name="Reynolds N.K."/>
            <person name="Stajich J.E."/>
            <person name="Barry K."/>
            <person name="Grigoriev I.V."/>
            <person name="Crous P."/>
            <person name="Smith M.E."/>
        </authorList>
    </citation>
    <scope>NUCLEOTIDE SEQUENCE</scope>
    <source>
        <strain evidence="10">NBRC 105413</strain>
    </source>
</reference>
<keyword evidence="2" id="KW-0949">S-adenosyl-L-methionine</keyword>
<evidence type="ECO:0000313" key="10">
    <source>
        <dbReference type="EMBL" id="KAJ1645343.1"/>
    </source>
</evidence>
<dbReference type="Gene3D" id="3.40.5.100">
    <property type="match status" value="1"/>
</dbReference>
<evidence type="ECO:0000256" key="2">
    <source>
        <dbReference type="ARBA" id="ARBA00022691"/>
    </source>
</evidence>
<dbReference type="CDD" id="cd02440">
    <property type="entry name" value="AdoMet_MTases"/>
    <property type="match status" value="1"/>
</dbReference>
<dbReference type="Pfam" id="PF13847">
    <property type="entry name" value="Methyltransf_31"/>
    <property type="match status" value="1"/>
</dbReference>
<comment type="caution">
    <text evidence="10">The sequence shown here is derived from an EMBL/GenBank/DDBJ whole genome shotgun (WGS) entry which is preliminary data.</text>
</comment>
<proteinExistence type="inferred from homology"/>
<evidence type="ECO:0000256" key="4">
    <source>
        <dbReference type="ARBA" id="ARBA00034521"/>
    </source>
</evidence>
<organism evidence="10 11">
    <name type="scientific">Coemansia asiatica</name>
    <dbReference type="NCBI Taxonomy" id="1052880"/>
    <lineage>
        <taxon>Eukaryota</taxon>
        <taxon>Fungi</taxon>
        <taxon>Fungi incertae sedis</taxon>
        <taxon>Zoopagomycota</taxon>
        <taxon>Kickxellomycotina</taxon>
        <taxon>Kickxellomycetes</taxon>
        <taxon>Kickxellales</taxon>
        <taxon>Kickxellaceae</taxon>
        <taxon>Coemansia</taxon>
    </lineage>
</organism>
<dbReference type="Proteomes" id="UP001145021">
    <property type="component" value="Unassembled WGS sequence"/>
</dbReference>
<dbReference type="InterPro" id="IPR025714">
    <property type="entry name" value="Methyltranfer_dom"/>
</dbReference>
<accession>A0A9W8CKF3</accession>
<dbReference type="SUPFAM" id="SSF53335">
    <property type="entry name" value="S-adenosyl-L-methionine-dependent methyltransferases"/>
    <property type="match status" value="1"/>
</dbReference>
<evidence type="ECO:0000256" key="5">
    <source>
        <dbReference type="ARBA" id="ARBA00034545"/>
    </source>
</evidence>
<sequence length="370" mass="41014">MASLDNTDSQVYSSVQDYYGKVLESSSDLKTNACTAGTKPTPYLCKIISTIPKAVNDKFYGCGNPIPLGIQGLDLLDLGSGSGRDCYLAASLVGPRGSVTGVDMTDEQLQTARENIEEYAKTLGYKPNMRFLTGYIEDLKQTGVSDLSVDICISNCVVNMSPDKKSVFKGVYDALREGGEFHFSDMYADARVSSEARKHKILISEGMGGSLYVEDFERIAKEEIGFVQPRVLAISHIRVYDQQLQSMVGDTKFYSITYRLFKLPENNSESENLTQSVVYNGLIDGQPDRYVLDINNTFNHDEPCVVDPDTLKILKHSWLSKYFSFVPAQKDNCGSESAKQTARVSTTELMREAYEKSEKKCCGSKPSSCQ</sequence>